<dbReference type="RefSeq" id="WP_131331612.1">
    <property type="nucleotide sequence ID" value="NZ_CP044016.1"/>
</dbReference>
<proteinExistence type="inferred from homology"/>
<evidence type="ECO:0000256" key="7">
    <source>
        <dbReference type="ARBA" id="ARBA00032024"/>
    </source>
</evidence>
<dbReference type="GO" id="GO:0015940">
    <property type="term" value="P:pantothenate biosynthetic process"/>
    <property type="evidence" value="ECO:0007669"/>
    <property type="project" value="UniProtKB-UniPathway"/>
</dbReference>
<evidence type="ECO:0000256" key="8">
    <source>
        <dbReference type="ARBA" id="ARBA00048793"/>
    </source>
</evidence>
<gene>
    <name evidence="12" type="ORF">E0W69_018845</name>
</gene>
<dbReference type="InterPro" id="IPR003710">
    <property type="entry name" value="ApbA"/>
</dbReference>
<dbReference type="InterPro" id="IPR013328">
    <property type="entry name" value="6PGD_dom2"/>
</dbReference>
<name>A0A5P2G468_9BACT</name>
<evidence type="ECO:0000259" key="10">
    <source>
        <dbReference type="Pfam" id="PF02558"/>
    </source>
</evidence>
<evidence type="ECO:0000256" key="5">
    <source>
        <dbReference type="ARBA" id="ARBA00022857"/>
    </source>
</evidence>
<dbReference type="InterPro" id="IPR008927">
    <property type="entry name" value="6-PGluconate_DH-like_C_sf"/>
</dbReference>
<protein>
    <recommendedName>
        <fullName evidence="4 9">2-dehydropantoate 2-reductase</fullName>
        <ecNumber evidence="3 9">1.1.1.169</ecNumber>
    </recommendedName>
    <alternativeName>
        <fullName evidence="7 9">Ketopantoate reductase</fullName>
    </alternativeName>
</protein>
<sequence>MNIYFIGLGALGSLYASKIYDYNPSFVKIITDERRKEKLEKEGFYVNQKSYNFEYILPKDAANVPKADILFVCVKYLQLENSIPLFQDFIGEKTKVISILNGISSEKIIGEKIGMEHMLYAYGVGMDAFREGNKVRFSQEGTLVFGEKTNDEIPASIATFVTLLQKANIQFKIPEDMEHALWKKFILNIAANQISATLRLNYGNIKHNEFAQKLMRMAAAEVIDIANKKEIHFDKADELEHLIDNIQKLADENTTSMCQDILAHRYTEVDMFAGEVIRQGIENNIPTPVNELLYLEIKAIEKTF</sequence>
<dbReference type="SUPFAM" id="SSF51735">
    <property type="entry name" value="NAD(P)-binding Rossmann-fold domains"/>
    <property type="match status" value="1"/>
</dbReference>
<comment type="catalytic activity">
    <reaction evidence="8 9">
        <text>(R)-pantoate + NADP(+) = 2-dehydropantoate + NADPH + H(+)</text>
        <dbReference type="Rhea" id="RHEA:16233"/>
        <dbReference type="ChEBI" id="CHEBI:11561"/>
        <dbReference type="ChEBI" id="CHEBI:15378"/>
        <dbReference type="ChEBI" id="CHEBI:15980"/>
        <dbReference type="ChEBI" id="CHEBI:57783"/>
        <dbReference type="ChEBI" id="CHEBI:58349"/>
        <dbReference type="EC" id="1.1.1.169"/>
    </reaction>
</comment>
<reference evidence="12 13" key="1">
    <citation type="submission" date="2019-09" db="EMBL/GenBank/DDBJ databases">
        <title>Complete genome sequence of Arachidicoccus sp. B3-10 isolated from apple orchard soil.</title>
        <authorList>
            <person name="Kim H.S."/>
            <person name="Han K.-I."/>
            <person name="Suh M.K."/>
            <person name="Lee K.C."/>
            <person name="Eom M.K."/>
            <person name="Kim J.-S."/>
            <person name="Kang S.W."/>
            <person name="Sin Y."/>
            <person name="Lee J.-S."/>
        </authorList>
    </citation>
    <scope>NUCLEOTIDE SEQUENCE [LARGE SCALE GENOMIC DNA]</scope>
    <source>
        <strain evidence="12 13">B3-10</strain>
    </source>
</reference>
<dbReference type="UniPathway" id="UPA00028">
    <property type="reaction ID" value="UER00004"/>
</dbReference>
<feature type="domain" description="Ketopantoate reductase C-terminal" evidence="11">
    <location>
        <begin position="176"/>
        <end position="301"/>
    </location>
</feature>
<evidence type="ECO:0000256" key="9">
    <source>
        <dbReference type="RuleBase" id="RU362068"/>
    </source>
</evidence>
<dbReference type="OrthoDB" id="9800163at2"/>
<keyword evidence="5 9" id="KW-0521">NADP</keyword>
<evidence type="ECO:0000256" key="1">
    <source>
        <dbReference type="ARBA" id="ARBA00004994"/>
    </source>
</evidence>
<comment type="similarity">
    <text evidence="2 9">Belongs to the ketopantoate reductase family.</text>
</comment>
<evidence type="ECO:0000313" key="13">
    <source>
        <dbReference type="Proteomes" id="UP000292424"/>
    </source>
</evidence>
<dbReference type="KEGG" id="arac:E0W69_018845"/>
<evidence type="ECO:0000256" key="3">
    <source>
        <dbReference type="ARBA" id="ARBA00013014"/>
    </source>
</evidence>
<comment type="function">
    <text evidence="9">Catalyzes the NADPH-dependent reduction of ketopantoate into pantoic acid.</text>
</comment>
<evidence type="ECO:0000313" key="12">
    <source>
        <dbReference type="EMBL" id="QES90626.1"/>
    </source>
</evidence>
<evidence type="ECO:0000256" key="2">
    <source>
        <dbReference type="ARBA" id="ARBA00007870"/>
    </source>
</evidence>
<dbReference type="NCBIfam" id="TIGR00745">
    <property type="entry name" value="apbA_panE"/>
    <property type="match status" value="1"/>
</dbReference>
<feature type="domain" description="Ketopantoate reductase N-terminal" evidence="10">
    <location>
        <begin position="3"/>
        <end position="148"/>
    </location>
</feature>
<dbReference type="PANTHER" id="PTHR21708:SF26">
    <property type="entry name" value="2-DEHYDROPANTOATE 2-REDUCTASE"/>
    <property type="match status" value="1"/>
</dbReference>
<evidence type="ECO:0000256" key="4">
    <source>
        <dbReference type="ARBA" id="ARBA00019465"/>
    </source>
</evidence>
<dbReference type="EMBL" id="CP044016">
    <property type="protein sequence ID" value="QES90626.1"/>
    <property type="molecule type" value="Genomic_DNA"/>
</dbReference>
<evidence type="ECO:0000259" key="11">
    <source>
        <dbReference type="Pfam" id="PF08546"/>
    </source>
</evidence>
<dbReference type="GO" id="GO:0005737">
    <property type="term" value="C:cytoplasm"/>
    <property type="evidence" value="ECO:0007669"/>
    <property type="project" value="TreeGrafter"/>
</dbReference>
<dbReference type="GO" id="GO:0008677">
    <property type="term" value="F:2-dehydropantoate 2-reductase activity"/>
    <property type="evidence" value="ECO:0007669"/>
    <property type="project" value="UniProtKB-EC"/>
</dbReference>
<dbReference type="Proteomes" id="UP000292424">
    <property type="component" value="Chromosome"/>
</dbReference>
<keyword evidence="13" id="KW-1185">Reference proteome</keyword>
<dbReference type="Pfam" id="PF08546">
    <property type="entry name" value="ApbA_C"/>
    <property type="match status" value="1"/>
</dbReference>
<accession>A0A5P2G468</accession>
<keyword evidence="9" id="KW-0566">Pantothenate biosynthesis</keyword>
<dbReference type="EC" id="1.1.1.169" evidence="3 9"/>
<dbReference type="Gene3D" id="3.40.50.720">
    <property type="entry name" value="NAD(P)-binding Rossmann-like Domain"/>
    <property type="match status" value="1"/>
</dbReference>
<dbReference type="InterPro" id="IPR013332">
    <property type="entry name" value="KPR_N"/>
</dbReference>
<organism evidence="12 13">
    <name type="scientific">Rhizosphaericola mali</name>
    <dbReference type="NCBI Taxonomy" id="2545455"/>
    <lineage>
        <taxon>Bacteria</taxon>
        <taxon>Pseudomonadati</taxon>
        <taxon>Bacteroidota</taxon>
        <taxon>Chitinophagia</taxon>
        <taxon>Chitinophagales</taxon>
        <taxon>Chitinophagaceae</taxon>
        <taxon>Rhizosphaericola</taxon>
    </lineage>
</organism>
<keyword evidence="6 9" id="KW-0560">Oxidoreductase</keyword>
<dbReference type="InterPro" id="IPR013752">
    <property type="entry name" value="KPA_reductase"/>
</dbReference>
<dbReference type="SUPFAM" id="SSF48179">
    <property type="entry name" value="6-phosphogluconate dehydrogenase C-terminal domain-like"/>
    <property type="match status" value="1"/>
</dbReference>
<evidence type="ECO:0000256" key="6">
    <source>
        <dbReference type="ARBA" id="ARBA00023002"/>
    </source>
</evidence>
<comment type="pathway">
    <text evidence="1 9">Cofactor biosynthesis; (R)-pantothenate biosynthesis; (R)-pantoate from 3-methyl-2-oxobutanoate: step 2/2.</text>
</comment>
<dbReference type="PANTHER" id="PTHR21708">
    <property type="entry name" value="PROBABLE 2-DEHYDROPANTOATE 2-REDUCTASE"/>
    <property type="match status" value="1"/>
</dbReference>
<dbReference type="AlphaFoldDB" id="A0A5P2G468"/>
<dbReference type="Gene3D" id="1.10.1040.10">
    <property type="entry name" value="N-(1-d-carboxylethyl)-l-norvaline Dehydrogenase, domain 2"/>
    <property type="match status" value="1"/>
</dbReference>
<dbReference type="Pfam" id="PF02558">
    <property type="entry name" value="ApbA"/>
    <property type="match status" value="1"/>
</dbReference>
<dbReference type="InterPro" id="IPR036291">
    <property type="entry name" value="NAD(P)-bd_dom_sf"/>
</dbReference>
<dbReference type="InterPro" id="IPR051402">
    <property type="entry name" value="KPR-Related"/>
</dbReference>